<reference evidence="1" key="2">
    <citation type="journal article" date="2015" name="Fish Shellfish Immunol.">
        <title>Early steps in the European eel (Anguilla anguilla)-Vibrio vulnificus interaction in the gills: Role of the RtxA13 toxin.</title>
        <authorList>
            <person name="Callol A."/>
            <person name="Pajuelo D."/>
            <person name="Ebbesson L."/>
            <person name="Teles M."/>
            <person name="MacKenzie S."/>
            <person name="Amaro C."/>
        </authorList>
    </citation>
    <scope>NUCLEOTIDE SEQUENCE</scope>
</reference>
<sequence length="33" mass="3637">MFSFIAPLPDITCDSTQSTNKTVFVSVSLQVFI</sequence>
<accession>A0A0E9P955</accession>
<proteinExistence type="predicted"/>
<dbReference type="EMBL" id="GBXM01108214">
    <property type="protein sequence ID" value="JAH00363.1"/>
    <property type="molecule type" value="Transcribed_RNA"/>
</dbReference>
<organism evidence="1">
    <name type="scientific">Anguilla anguilla</name>
    <name type="common">European freshwater eel</name>
    <name type="synonym">Muraena anguilla</name>
    <dbReference type="NCBI Taxonomy" id="7936"/>
    <lineage>
        <taxon>Eukaryota</taxon>
        <taxon>Metazoa</taxon>
        <taxon>Chordata</taxon>
        <taxon>Craniata</taxon>
        <taxon>Vertebrata</taxon>
        <taxon>Euteleostomi</taxon>
        <taxon>Actinopterygii</taxon>
        <taxon>Neopterygii</taxon>
        <taxon>Teleostei</taxon>
        <taxon>Anguilliformes</taxon>
        <taxon>Anguillidae</taxon>
        <taxon>Anguilla</taxon>
    </lineage>
</organism>
<name>A0A0E9P955_ANGAN</name>
<protein>
    <submittedName>
        <fullName evidence="1">Uncharacterized protein</fullName>
    </submittedName>
</protein>
<evidence type="ECO:0000313" key="1">
    <source>
        <dbReference type="EMBL" id="JAH00363.1"/>
    </source>
</evidence>
<dbReference type="AlphaFoldDB" id="A0A0E9P955"/>
<reference evidence="1" key="1">
    <citation type="submission" date="2014-11" db="EMBL/GenBank/DDBJ databases">
        <authorList>
            <person name="Amaro Gonzalez C."/>
        </authorList>
    </citation>
    <scope>NUCLEOTIDE SEQUENCE</scope>
</reference>